<dbReference type="GO" id="GO:0003743">
    <property type="term" value="F:translation initiation factor activity"/>
    <property type="evidence" value="ECO:0007669"/>
    <property type="project" value="InterPro"/>
</dbReference>
<evidence type="ECO:0000313" key="4">
    <source>
        <dbReference type="EMBL" id="SVD29964.1"/>
    </source>
</evidence>
<organism evidence="4">
    <name type="scientific">marine metagenome</name>
    <dbReference type="NCBI Taxonomy" id="408172"/>
    <lineage>
        <taxon>unclassified sequences</taxon>
        <taxon>metagenomes</taxon>
        <taxon>ecological metagenomes</taxon>
    </lineage>
</organism>
<protein>
    <recommendedName>
        <fullName evidence="3">SUI1 domain-containing protein</fullName>
    </recommendedName>
</protein>
<dbReference type="Gene3D" id="3.30.780.10">
    <property type="entry name" value="SUI1-like domain"/>
    <property type="match status" value="1"/>
</dbReference>
<dbReference type="CDD" id="cd11567">
    <property type="entry name" value="YciH_like"/>
    <property type="match status" value="1"/>
</dbReference>
<name>A0A382U6N5_9ZZZZ</name>
<dbReference type="InterPro" id="IPR036877">
    <property type="entry name" value="SUI1_dom_sf"/>
</dbReference>
<sequence length="107" mass="11876">MVENSKLVYSTDSNLSLEEKETIKNVSNSDQDLRIWLENKPGGKKATIVRGFNGSKIELKQLGQKLRSLCHVGGTTKKGEIMVQGNVREQVYDYLIKTGYNAKLSGG</sequence>
<accession>A0A382U6N5</accession>
<dbReference type="PROSITE" id="PS50296">
    <property type="entry name" value="SUI1"/>
    <property type="match status" value="1"/>
</dbReference>
<evidence type="ECO:0000259" key="3">
    <source>
        <dbReference type="PROSITE" id="PS50296"/>
    </source>
</evidence>
<gene>
    <name evidence="4" type="ORF">METZ01_LOCUS382818</name>
</gene>
<dbReference type="InterPro" id="IPR005872">
    <property type="entry name" value="SUI1_arc_bac"/>
</dbReference>
<keyword evidence="1" id="KW-0810">Translation regulation</keyword>
<evidence type="ECO:0000256" key="1">
    <source>
        <dbReference type="ARBA" id="ARBA00022845"/>
    </source>
</evidence>
<dbReference type="PIRSF" id="PIRSF037511">
    <property type="entry name" value="Transl_init_SUI1_pro"/>
    <property type="match status" value="1"/>
</dbReference>
<feature type="domain" description="SUI1" evidence="3">
    <location>
        <begin position="33"/>
        <end position="99"/>
    </location>
</feature>
<dbReference type="EMBL" id="UINC01141928">
    <property type="protein sequence ID" value="SVD29964.1"/>
    <property type="molecule type" value="Genomic_DNA"/>
</dbReference>
<evidence type="ECO:0000256" key="2">
    <source>
        <dbReference type="ARBA" id="ARBA00022917"/>
    </source>
</evidence>
<reference evidence="4" key="1">
    <citation type="submission" date="2018-05" db="EMBL/GenBank/DDBJ databases">
        <authorList>
            <person name="Lanie J.A."/>
            <person name="Ng W.-L."/>
            <person name="Kazmierczak K.M."/>
            <person name="Andrzejewski T.M."/>
            <person name="Davidsen T.M."/>
            <person name="Wayne K.J."/>
            <person name="Tettelin H."/>
            <person name="Glass J.I."/>
            <person name="Rusch D."/>
            <person name="Podicherti R."/>
            <person name="Tsui H.-C.T."/>
            <person name="Winkler M.E."/>
        </authorList>
    </citation>
    <scope>NUCLEOTIDE SEQUENCE</scope>
</reference>
<dbReference type="GO" id="GO:0006417">
    <property type="term" value="P:regulation of translation"/>
    <property type="evidence" value="ECO:0007669"/>
    <property type="project" value="UniProtKB-KW"/>
</dbReference>
<dbReference type="Pfam" id="PF01253">
    <property type="entry name" value="SUI1"/>
    <property type="match status" value="1"/>
</dbReference>
<proteinExistence type="predicted"/>
<keyword evidence="2" id="KW-0648">Protein biosynthesis</keyword>
<dbReference type="InterPro" id="IPR001950">
    <property type="entry name" value="SUI1"/>
</dbReference>
<dbReference type="SUPFAM" id="SSF55159">
    <property type="entry name" value="eIF1-like"/>
    <property type="match status" value="1"/>
</dbReference>
<dbReference type="AlphaFoldDB" id="A0A382U6N5"/>